<protein>
    <submittedName>
        <fullName evidence="1">Uncharacterized protein</fullName>
    </submittedName>
</protein>
<proteinExistence type="predicted"/>
<dbReference type="Proteomes" id="UP001172386">
    <property type="component" value="Unassembled WGS sequence"/>
</dbReference>
<reference evidence="1" key="1">
    <citation type="submission" date="2022-10" db="EMBL/GenBank/DDBJ databases">
        <title>Culturing micro-colonial fungi from biological soil crusts in the Mojave desert and describing Neophaeococcomyces mojavensis, and introducing the new genera and species Taxawa tesnikishii.</title>
        <authorList>
            <person name="Kurbessoian T."/>
            <person name="Stajich J.E."/>
        </authorList>
    </citation>
    <scope>NUCLEOTIDE SEQUENCE</scope>
    <source>
        <strain evidence="1">JES_112</strain>
    </source>
</reference>
<gene>
    <name evidence="1" type="ORF">H2198_003671</name>
</gene>
<organism evidence="1 2">
    <name type="scientific">Neophaeococcomyces mojaviensis</name>
    <dbReference type="NCBI Taxonomy" id="3383035"/>
    <lineage>
        <taxon>Eukaryota</taxon>
        <taxon>Fungi</taxon>
        <taxon>Dikarya</taxon>
        <taxon>Ascomycota</taxon>
        <taxon>Pezizomycotina</taxon>
        <taxon>Eurotiomycetes</taxon>
        <taxon>Chaetothyriomycetidae</taxon>
        <taxon>Chaetothyriales</taxon>
        <taxon>Chaetothyriales incertae sedis</taxon>
        <taxon>Neophaeococcomyces</taxon>
    </lineage>
</organism>
<accession>A0ACC3ABC5</accession>
<evidence type="ECO:0000313" key="2">
    <source>
        <dbReference type="Proteomes" id="UP001172386"/>
    </source>
</evidence>
<keyword evidence="2" id="KW-1185">Reference proteome</keyword>
<name>A0ACC3ABC5_9EURO</name>
<evidence type="ECO:0000313" key="1">
    <source>
        <dbReference type="EMBL" id="KAJ9658518.1"/>
    </source>
</evidence>
<sequence>MNTEEVSLKVGAAVVNKVLADQNTSPQYTNEELNQQYFALTARQTIRKFQEEYSFTLISEQIEACTIYEEDLLIELLHKTPILCNGVHAIPKKLTEEKSWIAQYFDEDQVFSTKSSMPTPKSKPDPVICQWEMKKNGCHNA</sequence>
<dbReference type="EMBL" id="JAPDRQ010000050">
    <property type="protein sequence ID" value="KAJ9658518.1"/>
    <property type="molecule type" value="Genomic_DNA"/>
</dbReference>
<comment type="caution">
    <text evidence="1">The sequence shown here is derived from an EMBL/GenBank/DDBJ whole genome shotgun (WGS) entry which is preliminary data.</text>
</comment>